<evidence type="ECO:0000259" key="16">
    <source>
        <dbReference type="Pfam" id="PF00593"/>
    </source>
</evidence>
<dbReference type="InterPro" id="IPR037066">
    <property type="entry name" value="Plug_dom_sf"/>
</dbReference>
<feature type="chain" id="PRO_5012738273" evidence="15">
    <location>
        <begin position="25"/>
        <end position="725"/>
    </location>
</feature>
<dbReference type="GO" id="GO:0015891">
    <property type="term" value="P:siderophore transport"/>
    <property type="evidence" value="ECO:0007669"/>
    <property type="project" value="InterPro"/>
</dbReference>
<proteinExistence type="inferred from homology"/>
<dbReference type="Gene3D" id="2.170.130.10">
    <property type="entry name" value="TonB-dependent receptor, plug domain"/>
    <property type="match status" value="1"/>
</dbReference>
<gene>
    <name evidence="18" type="ORF">CDN99_25200</name>
</gene>
<keyword evidence="9 12" id="KW-0472">Membrane</keyword>
<dbReference type="SUPFAM" id="SSF56935">
    <property type="entry name" value="Porins"/>
    <property type="match status" value="1"/>
</dbReference>
<feature type="region of interest" description="Disordered" evidence="14">
    <location>
        <begin position="28"/>
        <end position="54"/>
    </location>
</feature>
<evidence type="ECO:0000256" key="10">
    <source>
        <dbReference type="ARBA" id="ARBA00023170"/>
    </source>
</evidence>
<evidence type="ECO:0000256" key="1">
    <source>
        <dbReference type="ARBA" id="ARBA00004571"/>
    </source>
</evidence>
<dbReference type="CDD" id="cd01347">
    <property type="entry name" value="ligand_gated_channel"/>
    <property type="match status" value="1"/>
</dbReference>
<dbReference type="NCBIfam" id="TIGR01783">
    <property type="entry name" value="TonB-siderophor"/>
    <property type="match status" value="1"/>
</dbReference>
<comment type="similarity">
    <text evidence="2 12 13">Belongs to the TonB-dependent receptor family.</text>
</comment>
<evidence type="ECO:0000256" key="3">
    <source>
        <dbReference type="ARBA" id="ARBA00022448"/>
    </source>
</evidence>
<accession>A0A246IU68</accession>
<feature type="domain" description="TonB-dependent receptor-like beta-barrel" evidence="16">
    <location>
        <begin position="259"/>
        <end position="694"/>
    </location>
</feature>
<dbReference type="InterPro" id="IPR036942">
    <property type="entry name" value="Beta-barrel_TonB_sf"/>
</dbReference>
<evidence type="ECO:0000256" key="14">
    <source>
        <dbReference type="SAM" id="MobiDB-lite"/>
    </source>
</evidence>
<dbReference type="PANTHER" id="PTHR32552:SF90">
    <property type="entry name" value="METAL-PSEUDOPALINE RECEPTOR CNTO"/>
    <property type="match status" value="1"/>
</dbReference>
<evidence type="ECO:0000256" key="9">
    <source>
        <dbReference type="ARBA" id="ARBA00023136"/>
    </source>
</evidence>
<keyword evidence="8 13" id="KW-0798">TonB box</keyword>
<dbReference type="FunFam" id="2.40.170.20:FF:000005">
    <property type="entry name" value="TonB-dependent siderophore receptor"/>
    <property type="match status" value="1"/>
</dbReference>
<evidence type="ECO:0000256" key="4">
    <source>
        <dbReference type="ARBA" id="ARBA00022452"/>
    </source>
</evidence>
<reference evidence="18 19" key="1">
    <citation type="journal article" date="2008" name="Int. J. Syst. Evol. Microbiol.">
        <title>Description of Roseateles aquatilis sp. nov. and Roseateles terrae sp. nov., in the class Betaproteobacteria, and emended description of the genus Roseateles.</title>
        <authorList>
            <person name="Gomila M."/>
            <person name="Bowien B."/>
            <person name="Falsen E."/>
            <person name="Moore E.R."/>
            <person name="Lalucat J."/>
        </authorList>
    </citation>
    <scope>NUCLEOTIDE SEQUENCE [LARGE SCALE GENOMIC DNA]</scope>
    <source>
        <strain evidence="18 19">CCUG 48205</strain>
    </source>
</reference>
<evidence type="ECO:0000256" key="11">
    <source>
        <dbReference type="ARBA" id="ARBA00023237"/>
    </source>
</evidence>
<keyword evidence="6 15" id="KW-0732">Signal</keyword>
<evidence type="ECO:0000313" key="18">
    <source>
        <dbReference type="EMBL" id="OWQ83770.1"/>
    </source>
</evidence>
<dbReference type="AlphaFoldDB" id="A0A246IU68"/>
<dbReference type="InterPro" id="IPR039426">
    <property type="entry name" value="TonB-dep_rcpt-like"/>
</dbReference>
<keyword evidence="11 12" id="KW-0998">Cell outer membrane</keyword>
<evidence type="ECO:0000256" key="7">
    <source>
        <dbReference type="ARBA" id="ARBA00023065"/>
    </source>
</evidence>
<dbReference type="GO" id="GO:0038023">
    <property type="term" value="F:signaling receptor activity"/>
    <property type="evidence" value="ECO:0007669"/>
    <property type="project" value="InterPro"/>
</dbReference>
<evidence type="ECO:0000256" key="8">
    <source>
        <dbReference type="ARBA" id="ARBA00023077"/>
    </source>
</evidence>
<evidence type="ECO:0000256" key="2">
    <source>
        <dbReference type="ARBA" id="ARBA00009810"/>
    </source>
</evidence>
<comment type="caution">
    <text evidence="18">The sequence shown here is derived from an EMBL/GenBank/DDBJ whole genome shotgun (WGS) entry which is preliminary data.</text>
</comment>
<feature type="signal peptide" evidence="15">
    <location>
        <begin position="1"/>
        <end position="24"/>
    </location>
</feature>
<dbReference type="GO" id="GO:0009279">
    <property type="term" value="C:cell outer membrane"/>
    <property type="evidence" value="ECO:0007669"/>
    <property type="project" value="UniProtKB-SubCell"/>
</dbReference>
<dbReference type="Pfam" id="PF00593">
    <property type="entry name" value="TonB_dep_Rec_b-barrel"/>
    <property type="match status" value="1"/>
</dbReference>
<dbReference type="PROSITE" id="PS52016">
    <property type="entry name" value="TONB_DEPENDENT_REC_3"/>
    <property type="match status" value="1"/>
</dbReference>
<evidence type="ECO:0000256" key="13">
    <source>
        <dbReference type="RuleBase" id="RU003357"/>
    </source>
</evidence>
<keyword evidence="19" id="KW-1185">Reference proteome</keyword>
<dbReference type="GO" id="GO:0015344">
    <property type="term" value="F:siderophore uptake transmembrane transporter activity"/>
    <property type="evidence" value="ECO:0007669"/>
    <property type="project" value="TreeGrafter"/>
</dbReference>
<dbReference type="Gene3D" id="2.40.170.20">
    <property type="entry name" value="TonB-dependent receptor, beta-barrel domain"/>
    <property type="match status" value="1"/>
</dbReference>
<evidence type="ECO:0000256" key="6">
    <source>
        <dbReference type="ARBA" id="ARBA00022729"/>
    </source>
</evidence>
<feature type="compositionally biased region" description="Basic and acidic residues" evidence="14">
    <location>
        <begin position="43"/>
        <end position="54"/>
    </location>
</feature>
<organism evidence="18 19">
    <name type="scientific">Roseateles aquatilis</name>
    <dbReference type="NCBI Taxonomy" id="431061"/>
    <lineage>
        <taxon>Bacteria</taxon>
        <taxon>Pseudomonadati</taxon>
        <taxon>Pseudomonadota</taxon>
        <taxon>Betaproteobacteria</taxon>
        <taxon>Burkholderiales</taxon>
        <taxon>Sphaerotilaceae</taxon>
        <taxon>Roseateles</taxon>
    </lineage>
</organism>
<keyword evidence="4 12" id="KW-1134">Transmembrane beta strand</keyword>
<dbReference type="Proteomes" id="UP000197468">
    <property type="component" value="Unassembled WGS sequence"/>
</dbReference>
<protein>
    <submittedName>
        <fullName evidence="18">TonB-dependent siderophore receptor</fullName>
    </submittedName>
</protein>
<dbReference type="OrthoDB" id="9790771at2"/>
<dbReference type="InterPro" id="IPR010105">
    <property type="entry name" value="TonB_sidphr_rcpt"/>
</dbReference>
<dbReference type="PANTHER" id="PTHR32552">
    <property type="entry name" value="FERRICHROME IRON RECEPTOR-RELATED"/>
    <property type="match status" value="1"/>
</dbReference>
<dbReference type="InterPro" id="IPR012910">
    <property type="entry name" value="Plug_dom"/>
</dbReference>
<feature type="domain" description="TonB-dependent receptor plug" evidence="17">
    <location>
        <begin position="83"/>
        <end position="186"/>
    </location>
</feature>
<dbReference type="InterPro" id="IPR000531">
    <property type="entry name" value="Beta-barrel_TonB"/>
</dbReference>
<evidence type="ECO:0000313" key="19">
    <source>
        <dbReference type="Proteomes" id="UP000197468"/>
    </source>
</evidence>
<dbReference type="FunFam" id="2.170.130.10:FF:000001">
    <property type="entry name" value="Catecholate siderophore TonB-dependent receptor"/>
    <property type="match status" value="1"/>
</dbReference>
<sequence>MSLIRLPRAAIPAAALLVCSPALWAQEAASPPNTPGVASAAEKASEDAKKKSDAALETVTVQGTRQPYRTLSATGAMKTDTPVRDMAQSVRVLSGEMLSDAGVTKLSAALDLSSGVSKQSNLGGLWDSYAMRGFTGDPSFGSDYMVNGFNYSRGYNGVRDTANTASVEVLKGPASALYGRGEPGGTVNITTKKPLFVPEYTMEVSGGSYGTLRATADLTGPISETIAYRLNVAQEKADSYRDHVESERTMLSPSFLWMVSENTTVSYELEYSKQKATFDRGVVAVKGQLGLVPRSAFYGEPNDGLHHTRTVGNQIFVQHYFNDDWSIQTGLSYRDSSIEGISTEARFLQADDRTLVRQRRTRDNSGVDLSGRFELLGKVRTGGLKHNLLVGVDAYKFVDKRQQYRVATSTPIDIYAPVYGATPPPMTLNTWTREDQKARSVYGQDQIDIGEQWKVLLGVRYDSYDQSLLNRRNSVTTEQSLSATSPRAGVVYQPSKTVSLYATASRSFRPNSGVSRNFTPFPAEKGKSGEVGAKYDSADGRISGTLAIYKISKNNVLTPDPLDPNNFSIAAGQVESKGVELDLGGELSKGLRLSLSYAFTDAKVTEDNNAFLVGRQLANVPKNSANVLLVQAFKLGAGRATAGFGLNYVGQREGAVAPLTAADDFKLPAYTTVKLLGSYQLDKHWRFSLDVDNVFDKVFYTSSYSQVWVYPGIGRKVMASAQYKF</sequence>
<name>A0A246IU68_9BURK</name>
<dbReference type="Pfam" id="PF07715">
    <property type="entry name" value="Plug"/>
    <property type="match status" value="1"/>
</dbReference>
<keyword evidence="7" id="KW-0406">Ion transport</keyword>
<evidence type="ECO:0000256" key="5">
    <source>
        <dbReference type="ARBA" id="ARBA00022692"/>
    </source>
</evidence>
<evidence type="ECO:0000256" key="12">
    <source>
        <dbReference type="PROSITE-ProRule" id="PRU01360"/>
    </source>
</evidence>
<evidence type="ECO:0000256" key="15">
    <source>
        <dbReference type="SAM" id="SignalP"/>
    </source>
</evidence>
<keyword evidence="10 18" id="KW-0675">Receptor</keyword>
<dbReference type="RefSeq" id="WP_088388015.1">
    <property type="nucleotide sequence ID" value="NZ_NIOF01000019.1"/>
</dbReference>
<keyword evidence="3 12" id="KW-0813">Transport</keyword>
<comment type="subcellular location">
    <subcellularLocation>
        <location evidence="1 12">Cell outer membrane</location>
        <topology evidence="1 12">Multi-pass membrane protein</topology>
    </subcellularLocation>
</comment>
<evidence type="ECO:0000259" key="17">
    <source>
        <dbReference type="Pfam" id="PF07715"/>
    </source>
</evidence>
<dbReference type="EMBL" id="NIOF01000019">
    <property type="protein sequence ID" value="OWQ83770.1"/>
    <property type="molecule type" value="Genomic_DNA"/>
</dbReference>
<keyword evidence="5 12" id="KW-0812">Transmembrane</keyword>